<evidence type="ECO:0000313" key="6">
    <source>
        <dbReference type="Proteomes" id="UP000075288"/>
    </source>
</evidence>
<gene>
    <name evidence="4" type="ORF">B4098_3344</name>
    <name evidence="3" type="ORF">SB48_HM08orf03836</name>
</gene>
<reference evidence="3" key="1">
    <citation type="submission" date="2015-01" db="EMBL/GenBank/DDBJ databases">
        <title>Comparative genome analysis of Bacillus coagulans HM-08, Clostridium butyricum HM-68, Bacillus subtilis HM-66 and Bacillus licheniformis BL-09.</title>
        <authorList>
            <person name="Zhang H."/>
        </authorList>
    </citation>
    <scope>NUCLEOTIDE SEQUENCE [LARGE SCALE GENOMIC DNA]</scope>
    <source>
        <strain evidence="3">HM-08</strain>
    </source>
</reference>
<evidence type="ECO:0000313" key="4">
    <source>
        <dbReference type="EMBL" id="KYC65556.1"/>
    </source>
</evidence>
<dbReference type="NCBIfam" id="NF010193">
    <property type="entry name" value="PRK13672.1"/>
    <property type="match status" value="1"/>
</dbReference>
<name>A0A0C5C4I6_HEYCO</name>
<dbReference type="SUPFAM" id="SSF140652">
    <property type="entry name" value="YozE-like"/>
    <property type="match status" value="1"/>
</dbReference>
<comment type="similarity">
    <text evidence="1">Belongs to the UPF0346 family.</text>
</comment>
<dbReference type="HAMAP" id="MF_01538">
    <property type="entry name" value="UPF0346"/>
    <property type="match status" value="1"/>
</dbReference>
<dbReference type="Gene3D" id="1.10.150.260">
    <property type="entry name" value="YozE SAM-like"/>
    <property type="match status" value="1"/>
</dbReference>
<dbReference type="Proteomes" id="UP000075288">
    <property type="component" value="Unassembled WGS sequence"/>
</dbReference>
<sequence length="72" mass="8668">MKSFYQFLMRYRDPHLRDELTVFANGAYNDHSFPKHSTNYHEISSYLELNGHYIPSMSVFDRAWEIYKGESK</sequence>
<feature type="domain" description="YozE SAM-like" evidence="2">
    <location>
        <begin position="3"/>
        <end position="68"/>
    </location>
</feature>
<dbReference type="EMBL" id="CP010525">
    <property type="protein sequence ID" value="AJO23213.1"/>
    <property type="molecule type" value="Genomic_DNA"/>
</dbReference>
<dbReference type="AlphaFoldDB" id="A0A0C5C4I6"/>
<keyword evidence="5" id="KW-1185">Reference proteome</keyword>
<evidence type="ECO:0000256" key="1">
    <source>
        <dbReference type="HAMAP-Rule" id="MF_01538"/>
    </source>
</evidence>
<dbReference type="STRING" id="1398.AB434_2878"/>
<dbReference type="InterPro" id="IPR010673">
    <property type="entry name" value="UPF0346"/>
</dbReference>
<dbReference type="InterPro" id="IPR023089">
    <property type="entry name" value="YozE_SAM-like"/>
</dbReference>
<reference evidence="4 6" key="3">
    <citation type="submission" date="2016-01" db="EMBL/GenBank/DDBJ databases">
        <title>Genome Sequences of Twelve Sporeforming Bacillus Species Isolated from Foods.</title>
        <authorList>
            <person name="Berendsen E.M."/>
            <person name="Wells-Bennik M.H."/>
            <person name="Krawcyk A.O."/>
            <person name="De Jong A."/>
            <person name="Holsappel S."/>
            <person name="Eijlander R.T."/>
            <person name="Kuipers O.P."/>
        </authorList>
    </citation>
    <scope>NUCLEOTIDE SEQUENCE [LARGE SCALE GENOMIC DNA]</scope>
    <source>
        <strain evidence="4 6">B4098</strain>
    </source>
</reference>
<protein>
    <recommendedName>
        <fullName evidence="1">UPF0346 protein B4098_3344</fullName>
    </recommendedName>
</protein>
<dbReference type="Proteomes" id="UP000032024">
    <property type="component" value="Chromosome"/>
</dbReference>
<reference evidence="5" key="2">
    <citation type="submission" date="2015-01" db="EMBL/GenBank/DDBJ databases">
        <title>Comparative genome analysis of Bacillus coagulans HM-08, Clostridium butyricum HM-68, Bacillus subtilis HM-66 and Bacillus paralicheniformis BL-09.</title>
        <authorList>
            <person name="Zhang H."/>
        </authorList>
    </citation>
    <scope>NUCLEOTIDE SEQUENCE [LARGE SCALE GENOMIC DNA]</scope>
    <source>
        <strain evidence="5">HM-08</strain>
    </source>
</reference>
<accession>A0A0C5C4I6</accession>
<dbReference type="RefSeq" id="WP_014098457.1">
    <property type="nucleotide sequence ID" value="NZ_CP010525.1"/>
</dbReference>
<organism evidence="4 6">
    <name type="scientific">Heyndrickxia coagulans</name>
    <name type="common">Weizmannia coagulans</name>
    <dbReference type="NCBI Taxonomy" id="1398"/>
    <lineage>
        <taxon>Bacteria</taxon>
        <taxon>Bacillati</taxon>
        <taxon>Bacillota</taxon>
        <taxon>Bacilli</taxon>
        <taxon>Bacillales</taxon>
        <taxon>Bacillaceae</taxon>
        <taxon>Heyndrickxia</taxon>
    </lineage>
</organism>
<proteinExistence type="inferred from homology"/>
<dbReference type="PIRSF" id="PIRSF037262">
    <property type="entry name" value="UCP037262"/>
    <property type="match status" value="1"/>
</dbReference>
<dbReference type="EMBL" id="LQYG01000015">
    <property type="protein sequence ID" value="KYC65556.1"/>
    <property type="molecule type" value="Genomic_DNA"/>
</dbReference>
<evidence type="ECO:0000313" key="3">
    <source>
        <dbReference type="EMBL" id="AJO23213.1"/>
    </source>
</evidence>
<dbReference type="InterPro" id="IPR036806">
    <property type="entry name" value="YozE_SAM-like_sf"/>
</dbReference>
<dbReference type="Pfam" id="PF06855">
    <property type="entry name" value="YozE_SAM_like"/>
    <property type="match status" value="1"/>
</dbReference>
<dbReference type="GeneID" id="93260028"/>
<dbReference type="PATRIC" id="fig|1398.18.peg.2410"/>
<evidence type="ECO:0000313" key="5">
    <source>
        <dbReference type="Proteomes" id="UP000032024"/>
    </source>
</evidence>
<evidence type="ECO:0000259" key="2">
    <source>
        <dbReference type="Pfam" id="PF06855"/>
    </source>
</evidence>